<feature type="non-terminal residue" evidence="1">
    <location>
        <position position="233"/>
    </location>
</feature>
<name>X1NB54_9ZZZZ</name>
<dbReference type="AlphaFoldDB" id="X1NB54"/>
<evidence type="ECO:0008006" key="2">
    <source>
        <dbReference type="Google" id="ProtNLM"/>
    </source>
</evidence>
<organism evidence="1">
    <name type="scientific">marine sediment metagenome</name>
    <dbReference type="NCBI Taxonomy" id="412755"/>
    <lineage>
        <taxon>unclassified sequences</taxon>
        <taxon>metagenomes</taxon>
        <taxon>ecological metagenomes</taxon>
    </lineage>
</organism>
<proteinExistence type="predicted"/>
<gene>
    <name evidence="1" type="ORF">S06H3_26238</name>
</gene>
<comment type="caution">
    <text evidence="1">The sequence shown here is derived from an EMBL/GenBank/DDBJ whole genome shotgun (WGS) entry which is preliminary data.</text>
</comment>
<dbReference type="EMBL" id="BARV01015144">
    <property type="protein sequence ID" value="GAI27411.1"/>
    <property type="molecule type" value="Genomic_DNA"/>
</dbReference>
<accession>X1NB54</accession>
<reference evidence="1" key="1">
    <citation type="journal article" date="2014" name="Front. Microbiol.">
        <title>High frequency of phylogenetically diverse reductive dehalogenase-homologous genes in deep subseafloor sedimentary metagenomes.</title>
        <authorList>
            <person name="Kawai M."/>
            <person name="Futagami T."/>
            <person name="Toyoda A."/>
            <person name="Takaki Y."/>
            <person name="Nishi S."/>
            <person name="Hori S."/>
            <person name="Arai W."/>
            <person name="Tsubouchi T."/>
            <person name="Morono Y."/>
            <person name="Uchiyama I."/>
            <person name="Ito T."/>
            <person name="Fujiyama A."/>
            <person name="Inagaki F."/>
            <person name="Takami H."/>
        </authorList>
    </citation>
    <scope>NUCLEOTIDE SEQUENCE</scope>
    <source>
        <strain evidence="1">Expedition CK06-06</strain>
    </source>
</reference>
<sequence>MDDSTKALYDLYPEEDKSDFFSAYIYLKHLDHFIYHALQACGLPTKEREELPDAGIDEMLEASIQRVADTAPDLATSIYHGKVVKLKDAIQLVTQKMDLSLITPEQVIPFKVARDIILKNPQAIAVGTCACRKASENPCLPPPMEVCLIVGEPFASFIAEHNPLFRKGSQDEAVSILEAAHERGDVHCAYFKKDMGERFYFLCNCCSCCCLGVKMWNQLEGSIPILVPSGYLA</sequence>
<protein>
    <recommendedName>
        <fullName evidence="2">4Fe-4S ferredoxin-type domain-containing protein</fullName>
    </recommendedName>
</protein>
<evidence type="ECO:0000313" key="1">
    <source>
        <dbReference type="EMBL" id="GAI27411.1"/>
    </source>
</evidence>